<dbReference type="Proteomes" id="UP001221757">
    <property type="component" value="Unassembled WGS sequence"/>
</dbReference>
<gene>
    <name evidence="2" type="ORF">B0H17DRAFT_1188654</name>
</gene>
<name>A0AAD7BES6_MYCRO</name>
<organism evidence="2 3">
    <name type="scientific">Mycena rosella</name>
    <name type="common">Pink bonnet</name>
    <name type="synonym">Agaricus rosellus</name>
    <dbReference type="NCBI Taxonomy" id="1033263"/>
    <lineage>
        <taxon>Eukaryota</taxon>
        <taxon>Fungi</taxon>
        <taxon>Dikarya</taxon>
        <taxon>Basidiomycota</taxon>
        <taxon>Agaricomycotina</taxon>
        <taxon>Agaricomycetes</taxon>
        <taxon>Agaricomycetidae</taxon>
        <taxon>Agaricales</taxon>
        <taxon>Marasmiineae</taxon>
        <taxon>Mycenaceae</taxon>
        <taxon>Mycena</taxon>
    </lineage>
</organism>
<proteinExistence type="predicted"/>
<accession>A0AAD7BES6</accession>
<keyword evidence="3" id="KW-1185">Reference proteome</keyword>
<comment type="caution">
    <text evidence="2">The sequence shown here is derived from an EMBL/GenBank/DDBJ whole genome shotgun (WGS) entry which is preliminary data.</text>
</comment>
<protein>
    <submittedName>
        <fullName evidence="2">Uncharacterized protein</fullName>
    </submittedName>
</protein>
<sequence>MAIASPMNLVPTIDSAALPSTPATEWAANTNDILFYSDGSAVQTPGPAIPGAFPEELSTATGSNGEAHILKTYLAAEADVQRALTNAAQAAKVYLPQQVAEYFGVGSLPSKAPLSPGISERSPADMDIVAPLILGPEDRGTDLNRTVDITHDSDSTTTITPASPASELAAVEFSSPPRIRSARSASSSIYSVPSLYSVSLHELPDGEGYAPLASTASLAPARNSDPAALFPSGVPFTPIPPIAPSGLDAYFPPAGDLHEADEGLTTESNSSEVDLSANNAHIDEEPQRATFSDRHYGILGREGASMSDAAAGAEGASDASAAGDGAVLTSYGIYIPGAVHPSPEDGAHGEEHAHGEKPPTLAKVRRRRARAGARAWSQGSRRRCTFDQCGCR</sequence>
<dbReference type="EMBL" id="JARKIE010000739">
    <property type="protein sequence ID" value="KAJ7618993.1"/>
    <property type="molecule type" value="Genomic_DNA"/>
</dbReference>
<feature type="region of interest" description="Disordered" evidence="1">
    <location>
        <begin position="339"/>
        <end position="377"/>
    </location>
</feature>
<reference evidence="2" key="1">
    <citation type="submission" date="2023-03" db="EMBL/GenBank/DDBJ databases">
        <title>Massive genome expansion in bonnet fungi (Mycena s.s.) driven by repeated elements and novel gene families across ecological guilds.</title>
        <authorList>
            <consortium name="Lawrence Berkeley National Laboratory"/>
            <person name="Harder C.B."/>
            <person name="Miyauchi S."/>
            <person name="Viragh M."/>
            <person name="Kuo A."/>
            <person name="Thoen E."/>
            <person name="Andreopoulos B."/>
            <person name="Lu D."/>
            <person name="Skrede I."/>
            <person name="Drula E."/>
            <person name="Henrissat B."/>
            <person name="Morin E."/>
            <person name="Kohler A."/>
            <person name="Barry K."/>
            <person name="LaButti K."/>
            <person name="Morin E."/>
            <person name="Salamov A."/>
            <person name="Lipzen A."/>
            <person name="Mereny Z."/>
            <person name="Hegedus B."/>
            <person name="Baldrian P."/>
            <person name="Stursova M."/>
            <person name="Weitz H."/>
            <person name="Taylor A."/>
            <person name="Grigoriev I.V."/>
            <person name="Nagy L.G."/>
            <person name="Martin F."/>
            <person name="Kauserud H."/>
        </authorList>
    </citation>
    <scope>NUCLEOTIDE SEQUENCE</scope>
    <source>
        <strain evidence="2">CBHHK067</strain>
    </source>
</reference>
<evidence type="ECO:0000313" key="2">
    <source>
        <dbReference type="EMBL" id="KAJ7618993.1"/>
    </source>
</evidence>
<evidence type="ECO:0000313" key="3">
    <source>
        <dbReference type="Proteomes" id="UP001221757"/>
    </source>
</evidence>
<evidence type="ECO:0000256" key="1">
    <source>
        <dbReference type="SAM" id="MobiDB-lite"/>
    </source>
</evidence>
<feature type="compositionally biased region" description="Basic and acidic residues" evidence="1">
    <location>
        <begin position="342"/>
        <end position="357"/>
    </location>
</feature>
<dbReference type="AlphaFoldDB" id="A0AAD7BES6"/>